<evidence type="ECO:0000313" key="1">
    <source>
        <dbReference type="EMBL" id="QMV32442.1"/>
    </source>
</evidence>
<dbReference type="InterPro" id="IPR010183">
    <property type="entry name" value="Phage_lambda_Bet"/>
</dbReference>
<gene>
    <name evidence="1" type="ORF">U2_00067</name>
</gene>
<protein>
    <recommendedName>
        <fullName evidence="3">Phage recombination protein Bet</fullName>
    </recommendedName>
</protein>
<evidence type="ECO:0000313" key="2">
    <source>
        <dbReference type="Proteomes" id="UP000515258"/>
    </source>
</evidence>
<dbReference type="Proteomes" id="UP000515258">
    <property type="component" value="Segment"/>
</dbReference>
<name>A0A7G5B819_9CAUD</name>
<organism evidence="1 2">
    <name type="scientific">Ralstonia phage Albius</name>
    <dbReference type="NCBI Taxonomy" id="2759712"/>
    <lineage>
        <taxon>Viruses</taxon>
        <taxon>Duplodnaviria</taxon>
        <taxon>Heunggongvirae</taxon>
        <taxon>Uroviricota</taxon>
        <taxon>Caudoviricetes</taxon>
        <taxon>Rahariannevirus</taxon>
        <taxon>Rahariannevirus raharianne</taxon>
    </lineage>
</organism>
<dbReference type="InterPro" id="IPR018330">
    <property type="entry name" value="RecT_fam"/>
</dbReference>
<evidence type="ECO:0008006" key="3">
    <source>
        <dbReference type="Google" id="ProtNLM"/>
    </source>
</evidence>
<dbReference type="NCBIfam" id="TIGR01913">
    <property type="entry name" value="bet_lambda"/>
    <property type="match status" value="1"/>
</dbReference>
<proteinExistence type="predicted"/>
<dbReference type="Pfam" id="PF03837">
    <property type="entry name" value="RecT"/>
    <property type="match status" value="1"/>
</dbReference>
<sequence>MSAIIITQAEKLGTMFGMDGNGTELIQILKATAFKGTVTDAQMAALMVVANQYKLNPFTRELFAFPDKNNGIVPVVGVDGWSRIINEHPQFDGIEFEQDDQGCTCVIYRKDRNRPIKVTEYMAECRRSTGPWQSHPRRMLRHKAMIQCARLAFGYGGIYDQDEAERIVEATSTPKNMGAVDEVSTVVQTYSQADFEKNLPAWEKQIVAGKLTAEEVIQRVQTKAPLTDEQKDKILSIKRAVHSDVIDVEAKSGPTYAQVAERINSATTHDALDALDETIGTVTDAQHRSELVALVERRRDEIPAF</sequence>
<dbReference type="EMBL" id="MT740726">
    <property type="protein sequence ID" value="QMV32442.1"/>
    <property type="molecule type" value="Genomic_DNA"/>
</dbReference>
<reference evidence="1 2" key="1">
    <citation type="submission" date="2020-07" db="EMBL/GenBank/DDBJ databases">
        <title>Ralstonia phages.</title>
        <authorList>
            <person name="Trotereau A."/>
            <person name="Boyer C."/>
            <person name="Torres-Barcelo C."/>
        </authorList>
    </citation>
    <scope>NUCLEOTIDE SEQUENCE [LARGE SCALE GENOMIC DNA]</scope>
</reference>
<accession>A0A7G5B819</accession>
<dbReference type="GO" id="GO:0006310">
    <property type="term" value="P:DNA recombination"/>
    <property type="evidence" value="ECO:0007669"/>
    <property type="project" value="InterPro"/>
</dbReference>
<dbReference type="GO" id="GO:0003677">
    <property type="term" value="F:DNA binding"/>
    <property type="evidence" value="ECO:0007669"/>
    <property type="project" value="InterPro"/>
</dbReference>